<dbReference type="EMBL" id="CATNWA010013271">
    <property type="protein sequence ID" value="CAI9564816.1"/>
    <property type="molecule type" value="Genomic_DNA"/>
</dbReference>
<feature type="region of interest" description="Disordered" evidence="1">
    <location>
        <begin position="1"/>
        <end position="83"/>
    </location>
</feature>
<gene>
    <name evidence="2" type="ORF">SPARVUS_LOCUS5981798</name>
</gene>
<organism evidence="2 3">
    <name type="scientific">Staurois parvus</name>
    <dbReference type="NCBI Taxonomy" id="386267"/>
    <lineage>
        <taxon>Eukaryota</taxon>
        <taxon>Metazoa</taxon>
        <taxon>Chordata</taxon>
        <taxon>Craniata</taxon>
        <taxon>Vertebrata</taxon>
        <taxon>Euteleostomi</taxon>
        <taxon>Amphibia</taxon>
        <taxon>Batrachia</taxon>
        <taxon>Anura</taxon>
        <taxon>Neobatrachia</taxon>
        <taxon>Ranoidea</taxon>
        <taxon>Ranidae</taxon>
        <taxon>Staurois</taxon>
    </lineage>
</organism>
<protein>
    <submittedName>
        <fullName evidence="2">Uncharacterized protein</fullName>
    </submittedName>
</protein>
<name>A0ABN9CZA7_9NEOB</name>
<evidence type="ECO:0000313" key="2">
    <source>
        <dbReference type="EMBL" id="CAI9564816.1"/>
    </source>
</evidence>
<feature type="non-terminal residue" evidence="2">
    <location>
        <position position="83"/>
    </location>
</feature>
<dbReference type="Proteomes" id="UP001162483">
    <property type="component" value="Unassembled WGS sequence"/>
</dbReference>
<keyword evidence="3" id="KW-1185">Reference proteome</keyword>
<sequence length="83" mass="8538">MTKWNPPQCEGPESGTWQVWRGTAAMGGRTGTPDSPGPGPQHEGAGLGAHERFGPGSSTRGGRTRTHDTLEPGAARGGGYRGP</sequence>
<evidence type="ECO:0000313" key="3">
    <source>
        <dbReference type="Proteomes" id="UP001162483"/>
    </source>
</evidence>
<reference evidence="2" key="1">
    <citation type="submission" date="2023-05" db="EMBL/GenBank/DDBJ databases">
        <authorList>
            <person name="Stuckert A."/>
        </authorList>
    </citation>
    <scope>NUCLEOTIDE SEQUENCE</scope>
</reference>
<evidence type="ECO:0000256" key="1">
    <source>
        <dbReference type="SAM" id="MobiDB-lite"/>
    </source>
</evidence>
<comment type="caution">
    <text evidence="2">The sequence shown here is derived from an EMBL/GenBank/DDBJ whole genome shotgun (WGS) entry which is preliminary data.</text>
</comment>
<proteinExistence type="predicted"/>
<accession>A0ABN9CZA7</accession>